<evidence type="ECO:0000259" key="2">
    <source>
        <dbReference type="Pfam" id="PF01551"/>
    </source>
</evidence>
<reference evidence="3 4" key="1">
    <citation type="submission" date="2016-10" db="EMBL/GenBank/DDBJ databases">
        <authorList>
            <person name="de Groot N.N."/>
        </authorList>
    </citation>
    <scope>NUCLEOTIDE SEQUENCE [LARGE SCALE GENOMIC DNA]</scope>
    <source>
        <strain evidence="3 4">DSM 28129</strain>
    </source>
</reference>
<accession>A0A1G7QZ68</accession>
<proteinExistence type="predicted"/>
<sequence length="334" mass="36970">MKFRFKPRNRRYTVLIVPEGSNPVFRFKFRSTLLLSVLISSITLITLVLVLFVVNRSHSYRIHTLESELFASTTQYQSTVDDKEQAIDNLLKELVELSEKSKNIESKMIELEKLEAELKSITGSGQLQSKLDTATTPSEDIIGGIGGESIPLSDEEITTLVKETKESIVTSLSDLPDLQQKLEETKATVQQYKEMMQILPTYWPTNSVRVTSQFGKRKDPFSGVLSLHSGLDIGGQIGDPIYAAADGKVIDTGYSSARGNYVTLSHPSGFLTNYMHLSKVTVSKDTEMKQGEQLGELGSTGRSTGPHLHLEVVKNGVTIDPELYLKVPGEDEGL</sequence>
<evidence type="ECO:0000313" key="4">
    <source>
        <dbReference type="Proteomes" id="UP000198972"/>
    </source>
</evidence>
<name>A0A1G7QZ68_9BACL</name>
<evidence type="ECO:0000256" key="1">
    <source>
        <dbReference type="SAM" id="Coils"/>
    </source>
</evidence>
<dbReference type="InterPro" id="IPR050570">
    <property type="entry name" value="Cell_wall_metabolism_enzyme"/>
</dbReference>
<gene>
    <name evidence="3" type="ORF">SAMN04488542_12424</name>
</gene>
<dbReference type="Gene3D" id="2.70.70.10">
    <property type="entry name" value="Glucose Permease (Domain IIA)"/>
    <property type="match status" value="1"/>
</dbReference>
<evidence type="ECO:0000313" key="3">
    <source>
        <dbReference type="EMBL" id="SDG03775.1"/>
    </source>
</evidence>
<dbReference type="AlphaFoldDB" id="A0A1G7QZ68"/>
<dbReference type="Proteomes" id="UP000198972">
    <property type="component" value="Unassembled WGS sequence"/>
</dbReference>
<dbReference type="PANTHER" id="PTHR21666">
    <property type="entry name" value="PEPTIDASE-RELATED"/>
    <property type="match status" value="1"/>
</dbReference>
<feature type="domain" description="M23ase beta-sheet core" evidence="2">
    <location>
        <begin position="227"/>
        <end position="321"/>
    </location>
</feature>
<dbReference type="SUPFAM" id="SSF51261">
    <property type="entry name" value="Duplicated hybrid motif"/>
    <property type="match status" value="1"/>
</dbReference>
<protein>
    <submittedName>
        <fullName evidence="3">Murein DD-endopeptidase MepM and murein hydrolase activator NlpD, contain LysM domain</fullName>
    </submittedName>
</protein>
<dbReference type="RefSeq" id="WP_091233757.1">
    <property type="nucleotide sequence ID" value="NZ_FNBG01000024.1"/>
</dbReference>
<keyword evidence="3" id="KW-0378">Hydrolase</keyword>
<dbReference type="GO" id="GO:0004222">
    <property type="term" value="F:metalloendopeptidase activity"/>
    <property type="evidence" value="ECO:0007669"/>
    <property type="project" value="TreeGrafter"/>
</dbReference>
<keyword evidence="4" id="KW-1185">Reference proteome</keyword>
<dbReference type="EMBL" id="FNBG01000024">
    <property type="protein sequence ID" value="SDG03775.1"/>
    <property type="molecule type" value="Genomic_DNA"/>
</dbReference>
<keyword evidence="1" id="KW-0175">Coiled coil</keyword>
<dbReference type="PANTHER" id="PTHR21666:SF270">
    <property type="entry name" value="MUREIN HYDROLASE ACTIVATOR ENVC"/>
    <property type="match status" value="1"/>
</dbReference>
<dbReference type="CDD" id="cd12797">
    <property type="entry name" value="M23_peptidase"/>
    <property type="match status" value="1"/>
</dbReference>
<dbReference type="OrthoDB" id="9805799at2"/>
<dbReference type="InterPro" id="IPR011055">
    <property type="entry name" value="Dup_hybrid_motif"/>
</dbReference>
<dbReference type="STRING" id="670482.SAMN04488542_12424"/>
<feature type="coiled-coil region" evidence="1">
    <location>
        <begin position="80"/>
        <end position="124"/>
    </location>
</feature>
<dbReference type="InterPro" id="IPR016047">
    <property type="entry name" value="M23ase_b-sheet_dom"/>
</dbReference>
<organism evidence="3 4">
    <name type="scientific">Fontibacillus panacisegetis</name>
    <dbReference type="NCBI Taxonomy" id="670482"/>
    <lineage>
        <taxon>Bacteria</taxon>
        <taxon>Bacillati</taxon>
        <taxon>Bacillota</taxon>
        <taxon>Bacilli</taxon>
        <taxon>Bacillales</taxon>
        <taxon>Paenibacillaceae</taxon>
        <taxon>Fontibacillus</taxon>
    </lineage>
</organism>
<dbReference type="Pfam" id="PF01551">
    <property type="entry name" value="Peptidase_M23"/>
    <property type="match status" value="1"/>
</dbReference>